<reference evidence="3" key="2">
    <citation type="submission" date="2015-01" db="EMBL/GenBank/DDBJ databases">
        <title>Evolutionary Origins and Diversification of the Mycorrhizal Mutualists.</title>
        <authorList>
            <consortium name="DOE Joint Genome Institute"/>
            <consortium name="Mycorrhizal Genomics Consortium"/>
            <person name="Kohler A."/>
            <person name="Kuo A."/>
            <person name="Nagy L.G."/>
            <person name="Floudas D."/>
            <person name="Copeland A."/>
            <person name="Barry K.W."/>
            <person name="Cichocki N."/>
            <person name="Veneault-Fourrey C."/>
            <person name="LaButti K."/>
            <person name="Lindquist E.A."/>
            <person name="Lipzen A."/>
            <person name="Lundell T."/>
            <person name="Morin E."/>
            <person name="Murat C."/>
            <person name="Riley R."/>
            <person name="Ohm R."/>
            <person name="Sun H."/>
            <person name="Tunlid A."/>
            <person name="Henrissat B."/>
            <person name="Grigoriev I.V."/>
            <person name="Hibbett D.S."/>
            <person name="Martin F."/>
        </authorList>
    </citation>
    <scope>NUCLEOTIDE SEQUENCE [LARGE SCALE GENOMIC DNA]</scope>
    <source>
        <strain evidence="3">h7</strain>
    </source>
</reference>
<dbReference type="Proteomes" id="UP000053424">
    <property type="component" value="Unassembled WGS sequence"/>
</dbReference>
<name>A0A0C2YTF8_HEBCY</name>
<feature type="region of interest" description="Disordered" evidence="1">
    <location>
        <begin position="125"/>
        <end position="159"/>
    </location>
</feature>
<reference evidence="2 3" key="1">
    <citation type="submission" date="2014-04" db="EMBL/GenBank/DDBJ databases">
        <authorList>
            <consortium name="DOE Joint Genome Institute"/>
            <person name="Kuo A."/>
            <person name="Gay G."/>
            <person name="Dore J."/>
            <person name="Kohler A."/>
            <person name="Nagy L.G."/>
            <person name="Floudas D."/>
            <person name="Copeland A."/>
            <person name="Barry K.W."/>
            <person name="Cichocki N."/>
            <person name="Veneault-Fourrey C."/>
            <person name="LaButti K."/>
            <person name="Lindquist E.A."/>
            <person name="Lipzen A."/>
            <person name="Lundell T."/>
            <person name="Morin E."/>
            <person name="Murat C."/>
            <person name="Sun H."/>
            <person name="Tunlid A."/>
            <person name="Henrissat B."/>
            <person name="Grigoriev I.V."/>
            <person name="Hibbett D.S."/>
            <person name="Martin F."/>
            <person name="Nordberg H.P."/>
            <person name="Cantor M.N."/>
            <person name="Hua S.X."/>
        </authorList>
    </citation>
    <scope>NUCLEOTIDE SEQUENCE [LARGE SCALE GENOMIC DNA]</scope>
    <source>
        <strain evidence="3">h7</strain>
    </source>
</reference>
<feature type="region of interest" description="Disordered" evidence="1">
    <location>
        <begin position="245"/>
        <end position="292"/>
    </location>
</feature>
<feature type="compositionally biased region" description="Basic and acidic residues" evidence="1">
    <location>
        <begin position="273"/>
        <end position="289"/>
    </location>
</feature>
<evidence type="ECO:0000313" key="2">
    <source>
        <dbReference type="EMBL" id="KIM44287.1"/>
    </source>
</evidence>
<evidence type="ECO:0000313" key="3">
    <source>
        <dbReference type="Proteomes" id="UP000053424"/>
    </source>
</evidence>
<dbReference type="HOGENOM" id="CLU_855454_0_0_1"/>
<dbReference type="EMBL" id="KN831774">
    <property type="protein sequence ID" value="KIM44287.1"/>
    <property type="molecule type" value="Genomic_DNA"/>
</dbReference>
<organism evidence="2 3">
    <name type="scientific">Hebeloma cylindrosporum</name>
    <dbReference type="NCBI Taxonomy" id="76867"/>
    <lineage>
        <taxon>Eukaryota</taxon>
        <taxon>Fungi</taxon>
        <taxon>Dikarya</taxon>
        <taxon>Basidiomycota</taxon>
        <taxon>Agaricomycotina</taxon>
        <taxon>Agaricomycetes</taxon>
        <taxon>Agaricomycetidae</taxon>
        <taxon>Agaricales</taxon>
        <taxon>Agaricineae</taxon>
        <taxon>Hymenogastraceae</taxon>
        <taxon>Hebeloma</taxon>
    </lineage>
</organism>
<proteinExistence type="predicted"/>
<evidence type="ECO:0000256" key="1">
    <source>
        <dbReference type="SAM" id="MobiDB-lite"/>
    </source>
</evidence>
<accession>A0A0C2YTF8</accession>
<feature type="compositionally biased region" description="Acidic residues" evidence="1">
    <location>
        <begin position="128"/>
        <end position="152"/>
    </location>
</feature>
<keyword evidence="3" id="KW-1185">Reference proteome</keyword>
<protein>
    <submittedName>
        <fullName evidence="2">Uncharacterized protein</fullName>
    </submittedName>
</protein>
<gene>
    <name evidence="2" type="ORF">M413DRAFT_25714</name>
</gene>
<sequence length="325" mass="37014">MDIQTEMRVLQIGPGISVSYTILSCESSSAEDPDTDIGGIGDIFLSTSDIGNIGDIFLSPTKLQFKNHQHQWITVAEGDHIRHPIHQNCRLLLSNTGPHWGFVCQPSLTVLEAIKEHLDRIKRGDVFMPEDEDDLDDDSDHDWDDDDEEEEESKPSVLKLREQYGDYYLPDSDAATSSEPETVVTTSVVYERELTRPSWAVSNYSPEPESDYQQSMLSYHELSVDMFGDHHLEMQVIQENGRDQGVVEHQDEEEQSERAETPPPSSSSNIKPDQQRKHVSLRGDKKELTPQRARKLAARLAKEVVRLDALLMKKRKLYHKLLLHA</sequence>
<dbReference type="AlphaFoldDB" id="A0A0C2YTF8"/>